<dbReference type="InterPro" id="IPR024425">
    <property type="entry name" value="LiaF-like_C"/>
</dbReference>
<evidence type="ECO:0000313" key="5">
    <source>
        <dbReference type="Proteomes" id="UP000247922"/>
    </source>
</evidence>
<feature type="domain" description="Cell wall-active antibiotics response LiaF-like C-terminal" evidence="2">
    <location>
        <begin position="139"/>
        <end position="244"/>
    </location>
</feature>
<dbReference type="OrthoDB" id="1953204at2"/>
<dbReference type="EMBL" id="QJJR01000005">
    <property type="protein sequence ID" value="PXW91447.1"/>
    <property type="molecule type" value="Genomic_DNA"/>
</dbReference>
<dbReference type="Pfam" id="PF22570">
    <property type="entry name" value="LiaF-TM"/>
    <property type="match status" value="1"/>
</dbReference>
<keyword evidence="1" id="KW-0812">Transmembrane</keyword>
<feature type="transmembrane region" description="Helical" evidence="1">
    <location>
        <begin position="92"/>
        <end position="110"/>
    </location>
</feature>
<organism evidence="4 5">
    <name type="scientific">Streptohalobacillus salinus</name>
    <dbReference type="NCBI Taxonomy" id="621096"/>
    <lineage>
        <taxon>Bacteria</taxon>
        <taxon>Bacillati</taxon>
        <taxon>Bacillota</taxon>
        <taxon>Bacilli</taxon>
        <taxon>Bacillales</taxon>
        <taxon>Bacillaceae</taxon>
        <taxon>Streptohalobacillus</taxon>
    </lineage>
</organism>
<feature type="transmembrane region" description="Helical" evidence="1">
    <location>
        <begin position="66"/>
        <end position="86"/>
    </location>
</feature>
<dbReference type="Proteomes" id="UP000247922">
    <property type="component" value="Unassembled WGS sequence"/>
</dbReference>
<feature type="transmembrane region" description="Helical" evidence="1">
    <location>
        <begin position="9"/>
        <end position="30"/>
    </location>
</feature>
<evidence type="ECO:0000259" key="2">
    <source>
        <dbReference type="Pfam" id="PF09922"/>
    </source>
</evidence>
<dbReference type="NCBIfam" id="NF040535">
    <property type="entry name" value="LiaF_C_term"/>
    <property type="match status" value="1"/>
</dbReference>
<dbReference type="AlphaFoldDB" id="A0A2V3WAL2"/>
<dbReference type="InterPro" id="IPR054331">
    <property type="entry name" value="LiaF_TM"/>
</dbReference>
<evidence type="ECO:0000313" key="4">
    <source>
        <dbReference type="EMBL" id="PXW91447.1"/>
    </source>
</evidence>
<proteinExistence type="predicted"/>
<evidence type="ECO:0000259" key="3">
    <source>
        <dbReference type="Pfam" id="PF22570"/>
    </source>
</evidence>
<protein>
    <submittedName>
        <fullName evidence="4">Putative membrane protein</fullName>
    </submittedName>
</protein>
<feature type="domain" description="LiaF transmembrane" evidence="3">
    <location>
        <begin position="10"/>
        <end position="107"/>
    </location>
</feature>
<evidence type="ECO:0000256" key="1">
    <source>
        <dbReference type="SAM" id="Phobius"/>
    </source>
</evidence>
<keyword evidence="1" id="KW-0472">Membrane</keyword>
<dbReference type="Pfam" id="PF09922">
    <property type="entry name" value="LiaF-like_C"/>
    <property type="match status" value="1"/>
</dbReference>
<keyword evidence="5" id="KW-1185">Reference proteome</keyword>
<dbReference type="InterPro" id="IPR047793">
    <property type="entry name" value="LiaF_C"/>
</dbReference>
<comment type="caution">
    <text evidence="4">The sequence shown here is derived from an EMBL/GenBank/DDBJ whole genome shotgun (WGS) entry which is preliminary data.</text>
</comment>
<accession>A0A2V3WAL2</accession>
<keyword evidence="1" id="KW-1133">Transmembrane helix</keyword>
<gene>
    <name evidence="4" type="ORF">DES38_10568</name>
</gene>
<feature type="transmembrane region" description="Helical" evidence="1">
    <location>
        <begin position="36"/>
        <end position="54"/>
    </location>
</feature>
<name>A0A2V3WAL2_9BACI</name>
<sequence>MKNSLFKSLIALVLIGLGIVMLLVNLNVLTFDLDRWWPYAYAIFFIVLGVHWLIKAFKGFNGFSVPIFLVVFGSALVAGEIGYIRFGFLDVYKLWPLLLIFLGFGALGFTKRYKKRYHHKNMNNYRFHQTDADLGETTFKGSWNVKPIQIWQAVGEHHYDFTKAVMPNENIPITIEGLAGEVYFIMPKDLAFKAEVDVKAGEIHVADQHTEGVNRKLSYESSDFGDAEQKLTINIKLKAGSVRIEQVS</sequence>
<reference evidence="4 5" key="1">
    <citation type="submission" date="2018-05" db="EMBL/GenBank/DDBJ databases">
        <title>Genomic Encyclopedia of Type Strains, Phase IV (KMG-IV): sequencing the most valuable type-strain genomes for metagenomic binning, comparative biology and taxonomic classification.</title>
        <authorList>
            <person name="Goeker M."/>
        </authorList>
    </citation>
    <scope>NUCLEOTIDE SEQUENCE [LARGE SCALE GENOMIC DNA]</scope>
    <source>
        <strain evidence="4 5">DSM 22440</strain>
    </source>
</reference>
<dbReference type="RefSeq" id="WP_110251227.1">
    <property type="nucleotide sequence ID" value="NZ_QJJR01000005.1"/>
</dbReference>